<evidence type="ECO:0000259" key="5">
    <source>
        <dbReference type="SMART" id="SM01340"/>
    </source>
</evidence>
<dbReference type="FunFam" id="3.30.1370.100:FF:000001">
    <property type="entry name" value="Mismatch repair endonuclease pms1, putative"/>
    <property type="match status" value="1"/>
</dbReference>
<dbReference type="Gene3D" id="3.30.1370.100">
    <property type="entry name" value="MutL, C-terminal domain, regulatory subdomain"/>
    <property type="match status" value="1"/>
</dbReference>
<feature type="compositionally biased region" description="Polar residues" evidence="3">
    <location>
        <begin position="481"/>
        <end position="493"/>
    </location>
</feature>
<feature type="domain" description="MutL C-terminal dimerisation" evidence="4">
    <location>
        <begin position="701"/>
        <end position="857"/>
    </location>
</feature>
<dbReference type="PANTHER" id="PTHR10073:SF52">
    <property type="entry name" value="MISMATCH REPAIR ENDONUCLEASE PMS2"/>
    <property type="match status" value="1"/>
</dbReference>
<dbReference type="GO" id="GO:0016887">
    <property type="term" value="F:ATP hydrolysis activity"/>
    <property type="evidence" value="ECO:0007669"/>
    <property type="project" value="InterPro"/>
</dbReference>
<dbReference type="GO" id="GO:0032389">
    <property type="term" value="C:MutLalpha complex"/>
    <property type="evidence" value="ECO:0007669"/>
    <property type="project" value="TreeGrafter"/>
</dbReference>
<dbReference type="InterPro" id="IPR038973">
    <property type="entry name" value="MutL/Mlh/Pms-like"/>
</dbReference>
<dbReference type="InterPro" id="IPR037198">
    <property type="entry name" value="MutL_C_sf"/>
</dbReference>
<protein>
    <submittedName>
        <fullName evidence="6">ATP-binding protein required for mismatch repair in mitosis and meiosis</fullName>
    </submittedName>
</protein>
<evidence type="ECO:0000256" key="2">
    <source>
        <dbReference type="ARBA" id="ARBA00022763"/>
    </source>
</evidence>
<gene>
    <name evidence="6" type="ordered locus">PAS_chr4_0124</name>
</gene>
<dbReference type="Gene3D" id="3.30.565.10">
    <property type="entry name" value="Histidine kinase-like ATPase, C-terminal domain"/>
    <property type="match status" value="1"/>
</dbReference>
<dbReference type="STRING" id="644223.C4R6X6"/>
<feature type="domain" description="DNA mismatch repair protein S5" evidence="5">
    <location>
        <begin position="213"/>
        <end position="341"/>
    </location>
</feature>
<comment type="similarity">
    <text evidence="1">Belongs to the DNA mismatch repair MutL/HexB family.</text>
</comment>
<dbReference type="EMBL" id="FN392322">
    <property type="protein sequence ID" value="CAY71351.1"/>
    <property type="molecule type" value="Genomic_DNA"/>
</dbReference>
<evidence type="ECO:0000256" key="3">
    <source>
        <dbReference type="SAM" id="MobiDB-lite"/>
    </source>
</evidence>
<dbReference type="OrthoDB" id="10263226at2759"/>
<dbReference type="CDD" id="cd03484">
    <property type="entry name" value="MutL_Trans_hPMS_2_like"/>
    <property type="match status" value="1"/>
</dbReference>
<dbReference type="GO" id="GO:0140664">
    <property type="term" value="F:ATP-dependent DNA damage sensor activity"/>
    <property type="evidence" value="ECO:0007669"/>
    <property type="project" value="InterPro"/>
</dbReference>
<dbReference type="SMART" id="SM00853">
    <property type="entry name" value="MutL_C"/>
    <property type="match status" value="1"/>
</dbReference>
<sequence>MITQISEKDAHKLSSGQLIIDLTAAVKELVENAIDANSSQIQITIKDYGLDSIQVSDDGVGISVEDHPFVCSPYYTSKLSSFEDLQAVSTLGFRGEAMSSLCNISNVTIVTCPDPDVAASKLEYDHSGKLIKSSSISAKKGTEVTISNIFENLPVRRKELVKHAKRDFYKLMTVLQSYAVINTQRRIMVNHITAKGKKNQMLATQGASLKGNLVNVFGAGALNGLIPINIQLSISAKYSEEFELSVEGYISNCSFGQGRASSDRQLFFINGRPVDLAQLSKKINEAYKTFNHLQYPMVVLNLKLDPNYLDINVTPDKRTIMIHHEDQVLESLIDALINEFNSQSHIIPKQETSTLVDSSMLQRPTGDTSFRQRKRSDIYSTINERTKRLKDASLHVEDTNNTTTELSLFVREDSEEHTGATEPDQDIGNDVGVVLTTLSPPRTVKTVRNYRLDERDNSSNQRKEEESSKSDYSEEDEVDDQGTSTPNDDSNNLSITRVYSVEDNDHQGPDDVVIIDEKHIGEGRGGFGRSKATEKSIDEENIVENGIKNQEPSNDSELVNAEIIDEEDGSDHADIIEYNSPTTRQIPKNRPQLVTEIFQEPSKQNNATSEIDLLASYSSTVPILNFSRAKRLNSQRYVGTVAIESQKIAQQFASNTSRLINAVDSEKTSLEVAKDDITDKEVAEEALTMRVSKTDFLKMKVVGQFNLGFIIVTKKSTEGKQDLFIVDQHASDEKYNFENFQKNTQFLSQPLVVPQFIELNLLDEVLVQDNIEIFSKNGFSIKFQEENEAGKRIQLLSIPMSKGTVFDIADFHELVHLLKENQGISKENLLAHVRPSKIRSMFAMRACRASIMIGKSLSMKTMTRVVHHLSGLDKPWNCPHGRPTMRHLIELSDLKPFQDDYIV</sequence>
<dbReference type="SUPFAM" id="SSF118116">
    <property type="entry name" value="DNA mismatch repair protein MutL"/>
    <property type="match status" value="1"/>
</dbReference>
<dbReference type="AlphaFoldDB" id="C4R6X6"/>
<dbReference type="Pfam" id="PF13589">
    <property type="entry name" value="HATPase_c_3"/>
    <property type="match status" value="1"/>
</dbReference>
<evidence type="ECO:0000256" key="1">
    <source>
        <dbReference type="ARBA" id="ARBA00006082"/>
    </source>
</evidence>
<dbReference type="InterPro" id="IPR042120">
    <property type="entry name" value="MutL_C_dimsub"/>
</dbReference>
<dbReference type="InterPro" id="IPR042121">
    <property type="entry name" value="MutL_C_regsub"/>
</dbReference>
<dbReference type="eggNOG" id="KOG1978">
    <property type="taxonomic scope" value="Eukaryota"/>
</dbReference>
<dbReference type="SMR" id="C4R6X6"/>
<feature type="compositionally biased region" description="Basic and acidic residues" evidence="3">
    <location>
        <begin position="450"/>
        <end position="472"/>
    </location>
</feature>
<reference evidence="6 7" key="1">
    <citation type="journal article" date="2009" name="Nat. Biotechnol.">
        <title>Genome sequence of the recombinant protein production host Pichia pastoris.</title>
        <authorList>
            <person name="De Schutter K."/>
            <person name="Lin Y.C."/>
            <person name="Tiels P."/>
            <person name="Van Hecke A."/>
            <person name="Glinka S."/>
            <person name="Weber-Lehmann J."/>
            <person name="Rouze P."/>
            <person name="Van de Peer Y."/>
            <person name="Callewaert N."/>
        </authorList>
    </citation>
    <scope>NUCLEOTIDE SEQUENCE [LARGE SCALE GENOMIC DNA]</scope>
    <source>
        <strain evidence="7">GS115 / ATCC 20864</strain>
    </source>
</reference>
<dbReference type="SUPFAM" id="SSF54211">
    <property type="entry name" value="Ribosomal protein S5 domain 2-like"/>
    <property type="match status" value="1"/>
</dbReference>
<evidence type="ECO:0000259" key="4">
    <source>
        <dbReference type="SMART" id="SM00853"/>
    </source>
</evidence>
<name>C4R6X6_KOMPG</name>
<dbReference type="FunCoup" id="C4R6X6">
    <property type="interactions" value="746"/>
</dbReference>
<dbReference type="NCBIfam" id="TIGR00585">
    <property type="entry name" value="mutl"/>
    <property type="match status" value="1"/>
</dbReference>
<dbReference type="GO" id="GO:0061982">
    <property type="term" value="P:meiosis I cell cycle process"/>
    <property type="evidence" value="ECO:0007669"/>
    <property type="project" value="UniProtKB-ARBA"/>
</dbReference>
<accession>C4R6X6</accession>
<keyword evidence="6" id="KW-0547">Nucleotide-binding</keyword>
<dbReference type="Pfam" id="PF08676">
    <property type="entry name" value="MutL_C"/>
    <property type="match status" value="1"/>
</dbReference>
<dbReference type="InterPro" id="IPR020568">
    <property type="entry name" value="Ribosomal_Su5_D2-typ_SF"/>
</dbReference>
<dbReference type="GO" id="GO:0005524">
    <property type="term" value="F:ATP binding"/>
    <property type="evidence" value="ECO:0007669"/>
    <property type="project" value="UniProtKB-KW"/>
</dbReference>
<dbReference type="InParanoid" id="C4R6X6"/>
<dbReference type="GO" id="GO:0006298">
    <property type="term" value="P:mismatch repair"/>
    <property type="evidence" value="ECO:0007669"/>
    <property type="project" value="InterPro"/>
</dbReference>
<dbReference type="OMA" id="SFNNVQY"/>
<dbReference type="InterPro" id="IPR014721">
    <property type="entry name" value="Ribsml_uS5_D2-typ_fold_subgr"/>
</dbReference>
<dbReference type="KEGG" id="ppa:PAS_chr4_0124"/>
<dbReference type="FunFam" id="3.30.565.10:FF:000017">
    <property type="entry name" value="PMS1 homolog 1, mismatch repair system component"/>
    <property type="match status" value="1"/>
</dbReference>
<dbReference type="RefSeq" id="XP_002493530.1">
    <property type="nucleotide sequence ID" value="XM_002493485.1"/>
</dbReference>
<keyword evidence="2" id="KW-0227">DNA damage</keyword>
<proteinExistence type="inferred from homology"/>
<keyword evidence="6" id="KW-0067">ATP-binding</keyword>
<dbReference type="HOGENOM" id="CLU_004131_0_2_1"/>
<dbReference type="CDD" id="cd16926">
    <property type="entry name" value="HATPase_MutL-MLH-PMS-like"/>
    <property type="match status" value="1"/>
</dbReference>
<dbReference type="InterPro" id="IPR036890">
    <property type="entry name" value="HATPase_C_sf"/>
</dbReference>
<dbReference type="PANTHER" id="PTHR10073">
    <property type="entry name" value="DNA MISMATCH REPAIR PROTEIN MLH, PMS, MUTL"/>
    <property type="match status" value="1"/>
</dbReference>
<keyword evidence="7" id="KW-1185">Reference proteome</keyword>
<dbReference type="Pfam" id="PF01119">
    <property type="entry name" value="DNA_mis_repair"/>
    <property type="match status" value="1"/>
</dbReference>
<dbReference type="Proteomes" id="UP000000314">
    <property type="component" value="Chromosome 4"/>
</dbReference>
<dbReference type="InterPro" id="IPR014790">
    <property type="entry name" value="MutL_C"/>
</dbReference>
<organism evidence="6 7">
    <name type="scientific">Komagataella phaffii (strain GS115 / ATCC 20864)</name>
    <name type="common">Yeast</name>
    <name type="synonym">Pichia pastoris</name>
    <dbReference type="NCBI Taxonomy" id="644223"/>
    <lineage>
        <taxon>Eukaryota</taxon>
        <taxon>Fungi</taxon>
        <taxon>Dikarya</taxon>
        <taxon>Ascomycota</taxon>
        <taxon>Saccharomycotina</taxon>
        <taxon>Pichiomycetes</taxon>
        <taxon>Pichiales</taxon>
        <taxon>Pichiaceae</taxon>
        <taxon>Komagataella</taxon>
    </lineage>
</organism>
<evidence type="ECO:0000313" key="6">
    <source>
        <dbReference type="EMBL" id="CAY71351.1"/>
    </source>
</evidence>
<dbReference type="SMART" id="SM01340">
    <property type="entry name" value="DNA_mis_repair"/>
    <property type="match status" value="1"/>
</dbReference>
<dbReference type="Gene3D" id="3.30.1540.20">
    <property type="entry name" value="MutL, C-terminal domain, dimerisation subdomain"/>
    <property type="match status" value="1"/>
</dbReference>
<dbReference type="Gene3D" id="3.30.230.10">
    <property type="match status" value="1"/>
</dbReference>
<evidence type="ECO:0000313" key="7">
    <source>
        <dbReference type="Proteomes" id="UP000000314"/>
    </source>
</evidence>
<dbReference type="InterPro" id="IPR013507">
    <property type="entry name" value="DNA_mismatch_S5_2-like"/>
</dbReference>
<dbReference type="InterPro" id="IPR002099">
    <property type="entry name" value="MutL/Mlh/PMS"/>
</dbReference>
<dbReference type="GeneID" id="8201036"/>
<dbReference type="SUPFAM" id="SSF55874">
    <property type="entry name" value="ATPase domain of HSP90 chaperone/DNA topoisomerase II/histidine kinase"/>
    <property type="match status" value="1"/>
</dbReference>
<feature type="region of interest" description="Disordered" evidence="3">
    <location>
        <begin position="435"/>
        <end position="493"/>
    </location>
</feature>
<dbReference type="GO" id="GO:0030983">
    <property type="term" value="F:mismatched DNA binding"/>
    <property type="evidence" value="ECO:0007669"/>
    <property type="project" value="InterPro"/>
</dbReference>